<sequence length="120" mass="14477">MCYLDSPFFATKKKEKLRRDIRESGTLPNKKEEKREKHFQVFQIVHFYWYVLHKSSSRTQIFSQSTLLSTRALKFFRLYSMQDFRFLFTSTFRGANLKLSGKRNFHFMNGFYSDLCSAKK</sequence>
<reference evidence="1 2" key="1">
    <citation type="submission" date="2021-06" db="EMBL/GenBank/DDBJ databases">
        <title>Caerostris extrusa draft genome.</title>
        <authorList>
            <person name="Kono N."/>
            <person name="Arakawa K."/>
        </authorList>
    </citation>
    <scope>NUCLEOTIDE SEQUENCE [LARGE SCALE GENOMIC DNA]</scope>
</reference>
<dbReference type="EMBL" id="BPLR01007103">
    <property type="protein sequence ID" value="GIY14551.1"/>
    <property type="molecule type" value="Genomic_DNA"/>
</dbReference>
<organism evidence="1 2">
    <name type="scientific">Caerostris extrusa</name>
    <name type="common">Bark spider</name>
    <name type="synonym">Caerostris bankana</name>
    <dbReference type="NCBI Taxonomy" id="172846"/>
    <lineage>
        <taxon>Eukaryota</taxon>
        <taxon>Metazoa</taxon>
        <taxon>Ecdysozoa</taxon>
        <taxon>Arthropoda</taxon>
        <taxon>Chelicerata</taxon>
        <taxon>Arachnida</taxon>
        <taxon>Araneae</taxon>
        <taxon>Araneomorphae</taxon>
        <taxon>Entelegynae</taxon>
        <taxon>Araneoidea</taxon>
        <taxon>Araneidae</taxon>
        <taxon>Caerostris</taxon>
    </lineage>
</organism>
<accession>A0AAV4R0F5</accession>
<gene>
    <name evidence="1" type="ORF">CEXT_630741</name>
</gene>
<keyword evidence="2" id="KW-1185">Reference proteome</keyword>
<proteinExistence type="predicted"/>
<evidence type="ECO:0000313" key="1">
    <source>
        <dbReference type="EMBL" id="GIY14551.1"/>
    </source>
</evidence>
<protein>
    <submittedName>
        <fullName evidence="1">Uncharacterized protein</fullName>
    </submittedName>
</protein>
<comment type="caution">
    <text evidence="1">The sequence shown here is derived from an EMBL/GenBank/DDBJ whole genome shotgun (WGS) entry which is preliminary data.</text>
</comment>
<evidence type="ECO:0000313" key="2">
    <source>
        <dbReference type="Proteomes" id="UP001054945"/>
    </source>
</evidence>
<name>A0AAV4R0F5_CAEEX</name>
<dbReference type="AlphaFoldDB" id="A0AAV4R0F5"/>
<dbReference type="Proteomes" id="UP001054945">
    <property type="component" value="Unassembled WGS sequence"/>
</dbReference>